<evidence type="ECO:0000256" key="2">
    <source>
        <dbReference type="SAM" id="SignalP"/>
    </source>
</evidence>
<dbReference type="OrthoDB" id="7790595at2759"/>
<keyword evidence="1" id="KW-0175">Coiled coil</keyword>
<sequence>MNLKIGQLILIISFITTQSYGDVPKCEDEGCYEVIKTFVKLLEDKINETDKILAEAEKELSEVTHGSDGNFQNRILELESRLDKLIIEMITGIDGGEHSLFELINIVFKSVDQIDANTNQIELSLDDGNKLVKIADVKFTDIKEAIRKVQEEFEKVKNQTDTDLPNALQDAFDKSEKFHTDTKELKEIVEKMKRMLADYEKNLMNAKDLISQTLDKFSEISNQIDSNSEILKWIQDTLKEATDSPLPVHELENVKKLTSEAMEKAKSVFDDSLELLNEVSLLELYGKFDDIKSRIKELNDYPITAEADLKKFSDDNSQFLEEMETTIEKAEKLEKKSETQQDKIKELLKEVKDIEKMSKKAIEDKDGIINNARNIFGTLEDFNTKVEESRENARAALEKIPEILKKISDSKEIVKTLENEVEENMKVAQDAKDKNTVIKEEMDKVLEQSSNMKTNTEALADELDEAFDAMTNVQKIHEKNSKDHDGLKKAENETEDFVQKAKEKVDRTKTKREEVDGKVDTTIDDLEKMMKQIDGIKDVDLKQLEEFETKITEIEGDLNESKLAQKYEDMKAQRQQQEETIENYKVHIAFLEHEVKTIKENAESLENRCFKRTRLEP</sequence>
<name>A0A9N9RLG1_9DIPT</name>
<reference evidence="3" key="2">
    <citation type="submission" date="2022-10" db="EMBL/GenBank/DDBJ databases">
        <authorList>
            <consortium name="ENA_rothamsted_submissions"/>
            <consortium name="culmorum"/>
            <person name="King R."/>
        </authorList>
    </citation>
    <scope>NUCLEOTIDE SEQUENCE</scope>
</reference>
<dbReference type="SUPFAM" id="SSF58104">
    <property type="entry name" value="Methyl-accepting chemotaxis protein (MCP) signaling domain"/>
    <property type="match status" value="1"/>
</dbReference>
<feature type="coiled-coil region" evidence="1">
    <location>
        <begin position="487"/>
        <end position="518"/>
    </location>
</feature>
<dbReference type="Gene3D" id="1.10.287.950">
    <property type="entry name" value="Methyl-accepting chemotaxis protein"/>
    <property type="match status" value="1"/>
</dbReference>
<feature type="coiled-coil region" evidence="1">
    <location>
        <begin position="316"/>
        <end position="448"/>
    </location>
</feature>
<keyword evidence="2" id="KW-0732">Signal</keyword>
<feature type="signal peptide" evidence="2">
    <location>
        <begin position="1"/>
        <end position="21"/>
    </location>
</feature>
<evidence type="ECO:0000313" key="4">
    <source>
        <dbReference type="Proteomes" id="UP001153620"/>
    </source>
</evidence>
<keyword evidence="4" id="KW-1185">Reference proteome</keyword>
<organism evidence="3 4">
    <name type="scientific">Chironomus riparius</name>
    <dbReference type="NCBI Taxonomy" id="315576"/>
    <lineage>
        <taxon>Eukaryota</taxon>
        <taxon>Metazoa</taxon>
        <taxon>Ecdysozoa</taxon>
        <taxon>Arthropoda</taxon>
        <taxon>Hexapoda</taxon>
        <taxon>Insecta</taxon>
        <taxon>Pterygota</taxon>
        <taxon>Neoptera</taxon>
        <taxon>Endopterygota</taxon>
        <taxon>Diptera</taxon>
        <taxon>Nematocera</taxon>
        <taxon>Chironomoidea</taxon>
        <taxon>Chironomidae</taxon>
        <taxon>Chironominae</taxon>
        <taxon>Chironomus</taxon>
    </lineage>
</organism>
<dbReference type="AlphaFoldDB" id="A0A9N9RLG1"/>
<protein>
    <submittedName>
        <fullName evidence="3">Uncharacterized protein</fullName>
    </submittedName>
</protein>
<evidence type="ECO:0000256" key="1">
    <source>
        <dbReference type="SAM" id="Coils"/>
    </source>
</evidence>
<evidence type="ECO:0000313" key="3">
    <source>
        <dbReference type="EMBL" id="CAG9800447.1"/>
    </source>
</evidence>
<feature type="chain" id="PRO_5040167592" evidence="2">
    <location>
        <begin position="22"/>
        <end position="617"/>
    </location>
</feature>
<feature type="coiled-coil region" evidence="1">
    <location>
        <begin position="139"/>
        <end position="216"/>
    </location>
</feature>
<proteinExistence type="predicted"/>
<feature type="coiled-coil region" evidence="1">
    <location>
        <begin position="544"/>
        <end position="608"/>
    </location>
</feature>
<reference evidence="3" key="1">
    <citation type="submission" date="2022-01" db="EMBL/GenBank/DDBJ databases">
        <authorList>
            <person name="King R."/>
        </authorList>
    </citation>
    <scope>NUCLEOTIDE SEQUENCE</scope>
</reference>
<dbReference type="EMBL" id="OU895877">
    <property type="protein sequence ID" value="CAG9800447.1"/>
    <property type="molecule type" value="Genomic_DNA"/>
</dbReference>
<accession>A0A9N9RLG1</accession>
<gene>
    <name evidence="3" type="ORF">CHIRRI_LOCUS3390</name>
</gene>
<dbReference type="Proteomes" id="UP001153620">
    <property type="component" value="Chromosome 1"/>
</dbReference>